<evidence type="ECO:0000313" key="3">
    <source>
        <dbReference type="Proteomes" id="UP000319716"/>
    </source>
</evidence>
<keyword evidence="1" id="KW-0812">Transmembrane</keyword>
<evidence type="ECO:0000313" key="2">
    <source>
        <dbReference type="EMBL" id="GAY74931.1"/>
    </source>
</evidence>
<reference evidence="2 3" key="1">
    <citation type="submission" date="2017-11" db="EMBL/GenBank/DDBJ databases">
        <title>Draft Genome Sequence of Sporolactobacillus inulinus NBRC 111894 Isolated from Koso, a Japanese Sugar-Vegetable Fermented Beverage.</title>
        <authorList>
            <person name="Chiou T.Y."/>
            <person name="Oshima K."/>
            <person name="Suda W."/>
            <person name="Hattori M."/>
            <person name="Takahashi T."/>
        </authorList>
    </citation>
    <scope>NUCLEOTIDE SEQUENCE [LARGE SCALE GENOMIC DNA]</scope>
    <source>
        <strain evidence="2 3">NBRC111894</strain>
    </source>
</reference>
<proteinExistence type="predicted"/>
<dbReference type="EMBL" id="BEXB01000002">
    <property type="protein sequence ID" value="GAY74931.1"/>
    <property type="molecule type" value="Genomic_DNA"/>
</dbReference>
<gene>
    <name evidence="2" type="ORF">NBRC111894_485</name>
</gene>
<accession>A0A4Y1Z7Q1</accession>
<sequence>MPTTGASTFFIDLTPNPFVHFCRKSFLFIYCSSNAKIFTIIGLLFFYEFMNNCY</sequence>
<keyword evidence="1" id="KW-0472">Membrane</keyword>
<dbReference type="Proteomes" id="UP000319716">
    <property type="component" value="Unassembled WGS sequence"/>
</dbReference>
<comment type="caution">
    <text evidence="2">The sequence shown here is derived from an EMBL/GenBank/DDBJ whole genome shotgun (WGS) entry which is preliminary data.</text>
</comment>
<keyword evidence="1" id="KW-1133">Transmembrane helix</keyword>
<organism evidence="2 3">
    <name type="scientific">Sporolactobacillus inulinus</name>
    <dbReference type="NCBI Taxonomy" id="2078"/>
    <lineage>
        <taxon>Bacteria</taxon>
        <taxon>Bacillati</taxon>
        <taxon>Bacillota</taxon>
        <taxon>Bacilli</taxon>
        <taxon>Bacillales</taxon>
        <taxon>Sporolactobacillaceae</taxon>
        <taxon>Sporolactobacillus</taxon>
    </lineage>
</organism>
<protein>
    <submittedName>
        <fullName evidence="2">Uncharacterized protein</fullName>
    </submittedName>
</protein>
<evidence type="ECO:0000256" key="1">
    <source>
        <dbReference type="SAM" id="Phobius"/>
    </source>
</evidence>
<feature type="transmembrane region" description="Helical" evidence="1">
    <location>
        <begin position="27"/>
        <end position="47"/>
    </location>
</feature>
<name>A0A4Y1Z7Q1_9BACL</name>
<dbReference type="AlphaFoldDB" id="A0A4Y1Z7Q1"/>